<gene>
    <name evidence="9" type="ORF">P43SY_006960</name>
</gene>
<evidence type="ECO:0000259" key="8">
    <source>
        <dbReference type="PROSITE" id="PS50913"/>
    </source>
</evidence>
<feature type="domain" description="GRIP" evidence="8">
    <location>
        <begin position="490"/>
        <end position="540"/>
    </location>
</feature>
<dbReference type="PROSITE" id="PS50913">
    <property type="entry name" value="GRIP"/>
    <property type="match status" value="1"/>
</dbReference>
<evidence type="ECO:0000256" key="7">
    <source>
        <dbReference type="SAM" id="MobiDB-lite"/>
    </source>
</evidence>
<organism evidence="9 10">
    <name type="scientific">Pythium insidiosum</name>
    <name type="common">Pythiosis disease agent</name>
    <dbReference type="NCBI Taxonomy" id="114742"/>
    <lineage>
        <taxon>Eukaryota</taxon>
        <taxon>Sar</taxon>
        <taxon>Stramenopiles</taxon>
        <taxon>Oomycota</taxon>
        <taxon>Peronosporomycetes</taxon>
        <taxon>Pythiales</taxon>
        <taxon>Pythiaceae</taxon>
        <taxon>Pythium</taxon>
    </lineage>
</organism>
<evidence type="ECO:0000256" key="6">
    <source>
        <dbReference type="SAM" id="Coils"/>
    </source>
</evidence>
<evidence type="ECO:0000313" key="9">
    <source>
        <dbReference type="EMBL" id="KAJ0406352.1"/>
    </source>
</evidence>
<feature type="region of interest" description="Disordered" evidence="7">
    <location>
        <begin position="437"/>
        <end position="490"/>
    </location>
</feature>
<evidence type="ECO:0000256" key="4">
    <source>
        <dbReference type="ARBA" id="ARBA00023054"/>
    </source>
</evidence>
<keyword evidence="3" id="KW-0963">Cytoplasm</keyword>
<dbReference type="AlphaFoldDB" id="A0AAD5LQL5"/>
<feature type="compositionally biased region" description="Acidic residues" evidence="7">
    <location>
        <begin position="47"/>
        <end position="57"/>
    </location>
</feature>
<comment type="caution">
    <text evidence="9">The sequence shown here is derived from an EMBL/GenBank/DDBJ whole genome shotgun (WGS) entry which is preliminary data.</text>
</comment>
<evidence type="ECO:0000256" key="1">
    <source>
        <dbReference type="ARBA" id="ARBA00004184"/>
    </source>
</evidence>
<evidence type="ECO:0000256" key="2">
    <source>
        <dbReference type="ARBA" id="ARBA00004496"/>
    </source>
</evidence>
<dbReference type="SMART" id="SM00755">
    <property type="entry name" value="Grip"/>
    <property type="match status" value="1"/>
</dbReference>
<keyword evidence="10" id="KW-1185">Reference proteome</keyword>
<dbReference type="PANTHER" id="PTHR23157">
    <property type="entry name" value="GRIP AND COILED-COIL DOMAIN-CONTAINING PROTEIN 1"/>
    <property type="match status" value="1"/>
</dbReference>
<evidence type="ECO:0000313" key="10">
    <source>
        <dbReference type="Proteomes" id="UP001209570"/>
    </source>
</evidence>
<dbReference type="SUPFAM" id="SSF101283">
    <property type="entry name" value="GRIP domain"/>
    <property type="match status" value="1"/>
</dbReference>
<dbReference type="EMBL" id="JAKCXM010000033">
    <property type="protein sequence ID" value="KAJ0406352.1"/>
    <property type="molecule type" value="Genomic_DNA"/>
</dbReference>
<evidence type="ECO:0000256" key="3">
    <source>
        <dbReference type="ARBA" id="ARBA00022490"/>
    </source>
</evidence>
<dbReference type="InterPro" id="IPR000237">
    <property type="entry name" value="GRIP_dom"/>
</dbReference>
<feature type="region of interest" description="Disordered" evidence="7">
    <location>
        <begin position="1"/>
        <end position="103"/>
    </location>
</feature>
<feature type="compositionally biased region" description="Polar residues" evidence="7">
    <location>
        <begin position="18"/>
        <end position="44"/>
    </location>
</feature>
<feature type="coiled-coil region" evidence="6">
    <location>
        <begin position="104"/>
        <end position="180"/>
    </location>
</feature>
<dbReference type="Gene3D" id="1.10.220.60">
    <property type="entry name" value="GRIP domain"/>
    <property type="match status" value="1"/>
</dbReference>
<dbReference type="PANTHER" id="PTHR23157:SF25">
    <property type="entry name" value="GRIP AND COILED-COIL DOMAIN-CONTAINING PROTEIN 1"/>
    <property type="match status" value="1"/>
</dbReference>
<comment type="subcellular location">
    <subcellularLocation>
        <location evidence="2">Cytoplasm</location>
    </subcellularLocation>
    <subcellularLocation>
        <location evidence="1">Endomembrane system</location>
        <topology evidence="1">Peripheral membrane protein</topology>
    </subcellularLocation>
</comment>
<dbReference type="Proteomes" id="UP001209570">
    <property type="component" value="Unassembled WGS sequence"/>
</dbReference>
<keyword evidence="4 6" id="KW-0175">Coiled coil</keyword>
<accession>A0AAD5LQL5</accession>
<feature type="compositionally biased region" description="Low complexity" evidence="7">
    <location>
        <begin position="451"/>
        <end position="471"/>
    </location>
</feature>
<proteinExistence type="predicted"/>
<reference evidence="9" key="1">
    <citation type="submission" date="2021-12" db="EMBL/GenBank/DDBJ databases">
        <title>Prjna785345.</title>
        <authorList>
            <person name="Rujirawat T."/>
            <person name="Krajaejun T."/>
        </authorList>
    </citation>
    <scope>NUCLEOTIDE SEQUENCE</scope>
    <source>
        <strain evidence="9">Pi057C3</strain>
    </source>
</reference>
<dbReference type="GO" id="GO:0005794">
    <property type="term" value="C:Golgi apparatus"/>
    <property type="evidence" value="ECO:0007669"/>
    <property type="project" value="TreeGrafter"/>
</dbReference>
<protein>
    <recommendedName>
        <fullName evidence="8">GRIP domain-containing protein</fullName>
    </recommendedName>
</protein>
<dbReference type="FunFam" id="1.10.220.60:FF:000004">
    <property type="entry name" value="GG17233"/>
    <property type="match status" value="1"/>
</dbReference>
<feature type="coiled-coil region" evidence="6">
    <location>
        <begin position="277"/>
        <end position="367"/>
    </location>
</feature>
<dbReference type="Pfam" id="PF01465">
    <property type="entry name" value="GRIP"/>
    <property type="match status" value="1"/>
</dbReference>
<dbReference type="InterPro" id="IPR051952">
    <property type="entry name" value="Golgi-autophagy_related"/>
</dbReference>
<evidence type="ECO:0000256" key="5">
    <source>
        <dbReference type="ARBA" id="ARBA00023136"/>
    </source>
</evidence>
<name>A0AAD5LQL5_PYTIN</name>
<sequence length="549" mass="61465">MEMTTSATPDEVTDETPAVTNEQQATSLTPGDSPQASAHSSVPSPDSVEELDNDGSEGEATTNAVIAGETEPVGESASSTEHDATPQAAPMPSPPTSSSGGVSLNDLIKQLRVWKERSTRLEALLTKKSAKLQEMEETETKLKRLLAMAKRSIDNSKQELAEKDAEIEQLREEVSMALTSIHEEKCTNGVVNQLRKKVAVAHSWEPDDSTRAPRRVIYKVAHGSVIWCYVEYASEHDLDAKRDYAWHRFHSEEQVKAYAALASGEPLVIPALSLTPFEVERVQKKDLKEEIDRVQEEFRRYRVRAEITRKQKDAELKKMSANAVARQAEQISETDLSGELQSARAQIRRLTKQNTETEEREADWRRKFEKLYKDYEKLSGTMGETVLATEWRERYEQAVKDKEASDKKLEELRSTLATITNGSDGSSRGDYAQFRRRDPFHGFENGGGGSADSSRSSSYKDLGPPRSSGGPPARPLRRMSSNNSLGGLEVPNVTTTNEYLKNIVYKYMTTEQDEAREHMEKAIATVLNFSPSEVTAVQERRKAQAGWFW</sequence>
<keyword evidence="5" id="KW-0472">Membrane</keyword>